<evidence type="ECO:0000259" key="1">
    <source>
        <dbReference type="SMART" id="SM00881"/>
    </source>
</evidence>
<reference evidence="2" key="1">
    <citation type="submission" date="2019-03" db="EMBL/GenBank/DDBJ databases">
        <authorList>
            <person name="Hao L."/>
        </authorList>
    </citation>
    <scope>NUCLEOTIDE SEQUENCE</scope>
</reference>
<sequence>MHTFFHPNSVVVIGASNSPFNLGATICRALNEFSSWSGAVYAVNRKAETVHGCQGYASVTDIPQEVDLAVIITPAAVVPQFVEQCAAKGIKHVIIESSGFSEGGEQGRAMQRRIDEIARAHGMRIMGPNCLGVLNTRNQFCCFYGIQAEDFHTFANESGGVSYIIQSGGIVVIVLESFTTDVVKANKIVSIGNKSDIDESDVLEYFNRDESTEVIGMYLENIKDGRKFIETARRVSKPILVFKVGRTGEGARAAMSHTAGMANNDYIFDKACTQAGVIRVNSISELHAMPKIFTHMPPLKGKRIAVFTNSGAFGGITADLLVQAGLEMARLSPATQEKLSRTGQIFNVKNPIDLGPALSMQTFLEIFDILLSSDEVDGLLPVPSLWHPMVIDAIVELVKKCHAYGKPAAIYTPNAVHKTVSYRQKYQVPLFESPEEAVRALEVSYRQHRYAEMKDALQNLAGAGQQEEHLIAQGTL</sequence>
<dbReference type="EC" id="6.2.1.13" evidence="2"/>
<accession>A0A485LX56</accession>
<proteinExistence type="predicted"/>
<dbReference type="InterPro" id="IPR036291">
    <property type="entry name" value="NAD(P)-bd_dom_sf"/>
</dbReference>
<protein>
    <submittedName>
        <fullName evidence="2">Succinyl-CoA synthetase subunit alpha</fullName>
        <ecNumber evidence="2">6.2.1.13</ecNumber>
    </submittedName>
</protein>
<dbReference type="InterPro" id="IPR032875">
    <property type="entry name" value="Succ_CoA_lig_flav_dom"/>
</dbReference>
<dbReference type="GO" id="GO:0043758">
    <property type="term" value="F:acetate-CoA ligase (ADP-forming) activity"/>
    <property type="evidence" value="ECO:0007669"/>
    <property type="project" value="UniProtKB-EC"/>
</dbReference>
<dbReference type="SUPFAM" id="SSF51735">
    <property type="entry name" value="NAD(P)-binding Rossmann-fold domains"/>
    <property type="match status" value="1"/>
</dbReference>
<dbReference type="SUPFAM" id="SSF52210">
    <property type="entry name" value="Succinyl-CoA synthetase domains"/>
    <property type="match status" value="2"/>
</dbReference>
<keyword evidence="2" id="KW-0436">Ligase</keyword>
<dbReference type="PANTHER" id="PTHR42793">
    <property type="entry name" value="COA BINDING DOMAIN CONTAINING PROTEIN"/>
    <property type="match status" value="1"/>
</dbReference>
<feature type="domain" description="CoA-binding" evidence="1">
    <location>
        <begin position="4"/>
        <end position="100"/>
    </location>
</feature>
<gene>
    <name evidence="2" type="ORF">SCFA_1630005</name>
</gene>
<organism evidence="2">
    <name type="scientific">anaerobic digester metagenome</name>
    <dbReference type="NCBI Taxonomy" id="1263854"/>
    <lineage>
        <taxon>unclassified sequences</taxon>
        <taxon>metagenomes</taxon>
        <taxon>ecological metagenomes</taxon>
    </lineage>
</organism>
<dbReference type="Gene3D" id="3.40.50.720">
    <property type="entry name" value="NAD(P)-binding Rossmann-like Domain"/>
    <property type="match status" value="1"/>
</dbReference>
<dbReference type="PANTHER" id="PTHR42793:SF1">
    <property type="entry name" value="PEPTIDYL-LYSINE N-ACETYLTRANSFERASE PATZ"/>
    <property type="match status" value="1"/>
</dbReference>
<dbReference type="Pfam" id="PF13607">
    <property type="entry name" value="Succ_CoA_lig"/>
    <property type="match status" value="1"/>
</dbReference>
<evidence type="ECO:0000313" key="2">
    <source>
        <dbReference type="EMBL" id="VFU13197.1"/>
    </source>
</evidence>
<dbReference type="InterPro" id="IPR016102">
    <property type="entry name" value="Succinyl-CoA_synth-like"/>
</dbReference>
<dbReference type="AlphaFoldDB" id="A0A485LX56"/>
<dbReference type="SMART" id="SM00881">
    <property type="entry name" value="CoA_binding"/>
    <property type="match status" value="1"/>
</dbReference>
<dbReference type="EMBL" id="CAADRM010000072">
    <property type="protein sequence ID" value="VFU13197.1"/>
    <property type="molecule type" value="Genomic_DNA"/>
</dbReference>
<dbReference type="Pfam" id="PF13380">
    <property type="entry name" value="CoA_binding_2"/>
    <property type="match status" value="1"/>
</dbReference>
<dbReference type="InterPro" id="IPR003781">
    <property type="entry name" value="CoA-bd"/>
</dbReference>
<dbReference type="Gene3D" id="3.40.50.261">
    <property type="entry name" value="Succinyl-CoA synthetase domains"/>
    <property type="match status" value="2"/>
</dbReference>
<name>A0A485LX56_9ZZZZ</name>